<keyword evidence="7" id="KW-0521">NADP</keyword>
<feature type="binding site" evidence="7">
    <location>
        <position position="267"/>
    </location>
    <ligand>
        <name>sn-glycerol 3-phosphate</name>
        <dbReference type="ChEBI" id="CHEBI:57597"/>
    </ligand>
</feature>
<comment type="pathway">
    <text evidence="7">Membrane lipid metabolism; glycerophospholipid metabolism.</text>
</comment>
<dbReference type="SUPFAM" id="SSF51735">
    <property type="entry name" value="NAD(P)-binding Rossmann-fold domains"/>
    <property type="match status" value="1"/>
</dbReference>
<feature type="binding site" evidence="7">
    <location>
        <position position="53"/>
    </location>
    <ligand>
        <name>NADPH</name>
        <dbReference type="ChEBI" id="CHEBI:57783"/>
    </ligand>
</feature>
<evidence type="ECO:0000256" key="9">
    <source>
        <dbReference type="RuleBase" id="RU000439"/>
    </source>
</evidence>
<comment type="catalytic activity">
    <reaction evidence="7 9">
        <text>sn-glycerol 3-phosphate + NADP(+) = dihydroxyacetone phosphate + NADPH + H(+)</text>
        <dbReference type="Rhea" id="RHEA:11096"/>
        <dbReference type="ChEBI" id="CHEBI:15378"/>
        <dbReference type="ChEBI" id="CHEBI:57597"/>
        <dbReference type="ChEBI" id="CHEBI:57642"/>
        <dbReference type="ChEBI" id="CHEBI:57783"/>
        <dbReference type="ChEBI" id="CHEBI:58349"/>
        <dbReference type="EC" id="1.1.1.94"/>
    </reaction>
</comment>
<comment type="caution">
    <text evidence="7">Lacks conserved residue(s) required for the propagation of feature annotation.</text>
</comment>
<dbReference type="Pfam" id="PF07479">
    <property type="entry name" value="NAD_Gly3P_dh_C"/>
    <property type="match status" value="1"/>
</dbReference>
<organism evidence="13 14">
    <name type="scientific">Bacteriovorax antarcticus</name>
    <dbReference type="NCBI Taxonomy" id="3088717"/>
    <lineage>
        <taxon>Bacteria</taxon>
        <taxon>Pseudomonadati</taxon>
        <taxon>Bdellovibrionota</taxon>
        <taxon>Bacteriovoracia</taxon>
        <taxon>Bacteriovoracales</taxon>
        <taxon>Bacteriovoracaceae</taxon>
        <taxon>Bacteriovorax</taxon>
    </lineage>
</organism>
<comment type="caution">
    <text evidence="13">The sequence shown here is derived from an EMBL/GenBank/DDBJ whole genome shotgun (WGS) entry which is preliminary data.</text>
</comment>
<dbReference type="EMBL" id="JAYGJQ010000002">
    <property type="protein sequence ID" value="MEA9357766.1"/>
    <property type="molecule type" value="Genomic_DNA"/>
</dbReference>
<dbReference type="InterPro" id="IPR011128">
    <property type="entry name" value="G3P_DH_NAD-dep_N"/>
</dbReference>
<dbReference type="InterPro" id="IPR013328">
    <property type="entry name" value="6PGD_dom2"/>
</dbReference>
<comment type="function">
    <text evidence="7">Catalyzes the reduction of the glycolytic intermediate dihydroxyacetone phosphate (DHAP) to sn-glycerol 3-phosphate (G3P), the key precursor for phospholipid synthesis.</text>
</comment>
<keyword evidence="14" id="KW-1185">Reference proteome</keyword>
<dbReference type="NCBIfam" id="NF000942">
    <property type="entry name" value="PRK00094.1-4"/>
    <property type="match status" value="1"/>
</dbReference>
<evidence type="ECO:0000256" key="1">
    <source>
        <dbReference type="ARBA" id="ARBA00011009"/>
    </source>
</evidence>
<evidence type="ECO:0000256" key="10">
    <source>
        <dbReference type="SAM" id="SignalP"/>
    </source>
</evidence>
<dbReference type="Proteomes" id="UP001302274">
    <property type="component" value="Unassembled WGS sequence"/>
</dbReference>
<dbReference type="PANTHER" id="PTHR11728">
    <property type="entry name" value="GLYCEROL-3-PHOSPHATE DEHYDROGENASE"/>
    <property type="match status" value="1"/>
</dbReference>
<dbReference type="Gene3D" id="3.40.50.720">
    <property type="entry name" value="NAD(P)-binding Rossmann-like Domain"/>
    <property type="match status" value="1"/>
</dbReference>
<evidence type="ECO:0000313" key="14">
    <source>
        <dbReference type="Proteomes" id="UP001302274"/>
    </source>
</evidence>
<evidence type="ECO:0000313" key="13">
    <source>
        <dbReference type="EMBL" id="MEA9357766.1"/>
    </source>
</evidence>
<dbReference type="InterPro" id="IPR036291">
    <property type="entry name" value="NAD(P)-bd_dom_sf"/>
</dbReference>
<feature type="chain" id="PRO_5047495415" description="Glycerol-3-phosphate dehydrogenase [NAD(P)+]" evidence="10">
    <location>
        <begin position="23"/>
        <end position="342"/>
    </location>
</feature>
<keyword evidence="5 7" id="KW-0594">Phospholipid biosynthesis</keyword>
<protein>
    <recommendedName>
        <fullName evidence="7">Glycerol-3-phosphate dehydrogenase [NAD(P)+]</fullName>
        <ecNumber evidence="7">1.1.1.94</ecNumber>
    </recommendedName>
    <alternativeName>
        <fullName evidence="7">NAD(P)(+)-dependent glycerol-3-phosphate dehydrogenase</fullName>
    </alternativeName>
    <alternativeName>
        <fullName evidence="7">NAD(P)H-dependent dihydroxyacetone-phosphate reductase</fullName>
    </alternativeName>
</protein>
<feature type="binding site" evidence="7">
    <location>
        <position position="117"/>
    </location>
    <ligand>
        <name>sn-glycerol 3-phosphate</name>
        <dbReference type="ChEBI" id="CHEBI:57597"/>
    </ligand>
</feature>
<evidence type="ECO:0000256" key="5">
    <source>
        <dbReference type="ARBA" id="ARBA00023209"/>
    </source>
</evidence>
<keyword evidence="10" id="KW-0732">Signal</keyword>
<keyword evidence="4 7" id="KW-0443">Lipid metabolism</keyword>
<evidence type="ECO:0000259" key="11">
    <source>
        <dbReference type="Pfam" id="PF01210"/>
    </source>
</evidence>
<evidence type="ECO:0000256" key="6">
    <source>
        <dbReference type="ARBA" id="ARBA00023264"/>
    </source>
</evidence>
<keyword evidence="3 7" id="KW-0560">Oxidoreductase</keyword>
<comment type="catalytic activity">
    <reaction evidence="7">
        <text>sn-glycerol 3-phosphate + NAD(+) = dihydroxyacetone phosphate + NADH + H(+)</text>
        <dbReference type="Rhea" id="RHEA:11092"/>
        <dbReference type="ChEBI" id="CHEBI:15378"/>
        <dbReference type="ChEBI" id="CHEBI:57540"/>
        <dbReference type="ChEBI" id="CHEBI:57597"/>
        <dbReference type="ChEBI" id="CHEBI:57642"/>
        <dbReference type="ChEBI" id="CHEBI:57945"/>
        <dbReference type="EC" id="1.1.1.94"/>
    </reaction>
</comment>
<dbReference type="HAMAP" id="MF_00394">
    <property type="entry name" value="NAD_Glyc3P_dehydrog"/>
    <property type="match status" value="1"/>
</dbReference>
<feature type="binding site" evidence="7">
    <location>
        <position position="255"/>
    </location>
    <ligand>
        <name>sn-glycerol 3-phosphate</name>
        <dbReference type="ChEBI" id="CHEBI:57597"/>
    </ligand>
</feature>
<feature type="binding site" evidence="7">
    <location>
        <position position="202"/>
    </location>
    <ligand>
        <name>sn-glycerol 3-phosphate</name>
        <dbReference type="ChEBI" id="CHEBI:57597"/>
    </ligand>
</feature>
<evidence type="ECO:0000256" key="8">
    <source>
        <dbReference type="RuleBase" id="RU000437"/>
    </source>
</evidence>
<proteinExistence type="inferred from homology"/>
<keyword evidence="7" id="KW-0547">Nucleotide-binding</keyword>
<comment type="subcellular location">
    <subcellularLocation>
        <location evidence="7">Cytoplasm</location>
    </subcellularLocation>
</comment>
<feature type="binding site" evidence="7">
    <location>
        <position position="17"/>
    </location>
    <ligand>
        <name>NADPH</name>
        <dbReference type="ChEBI" id="CHEBI:57783"/>
    </ligand>
</feature>
<dbReference type="PRINTS" id="PR00077">
    <property type="entry name" value="GPDHDRGNASE"/>
</dbReference>
<dbReference type="GO" id="GO:0047952">
    <property type="term" value="F:glycerol-3-phosphate dehydrogenase [NAD(P)+] activity"/>
    <property type="evidence" value="ECO:0007669"/>
    <property type="project" value="UniProtKB-EC"/>
</dbReference>
<dbReference type="PANTHER" id="PTHR11728:SF1">
    <property type="entry name" value="GLYCEROL-3-PHOSPHATE DEHYDROGENASE [NAD(+)] 2, CHLOROPLASTIC"/>
    <property type="match status" value="1"/>
</dbReference>
<feature type="binding site" evidence="7">
    <location>
        <position position="265"/>
    </location>
    <ligand>
        <name>sn-glycerol 3-phosphate</name>
        <dbReference type="ChEBI" id="CHEBI:57597"/>
    </ligand>
</feature>
<accession>A0ABU5VXN7</accession>
<feature type="binding site" evidence="7">
    <location>
        <position position="149"/>
    </location>
    <ligand>
        <name>sn-glycerol 3-phosphate</name>
        <dbReference type="ChEBI" id="CHEBI:57597"/>
    </ligand>
</feature>
<evidence type="ECO:0000259" key="12">
    <source>
        <dbReference type="Pfam" id="PF07479"/>
    </source>
</evidence>
<name>A0ABU5VXN7_9BACT</name>
<feature type="active site" description="Proton acceptor" evidence="7">
    <location>
        <position position="202"/>
    </location>
</feature>
<dbReference type="InterPro" id="IPR006109">
    <property type="entry name" value="G3P_DH_NAD-dep_C"/>
</dbReference>
<dbReference type="SUPFAM" id="SSF48179">
    <property type="entry name" value="6-phosphogluconate dehydrogenase C-terminal domain-like"/>
    <property type="match status" value="1"/>
</dbReference>
<feature type="binding site" evidence="7">
    <location>
        <position position="290"/>
    </location>
    <ligand>
        <name>NADPH</name>
        <dbReference type="ChEBI" id="CHEBI:57783"/>
    </ligand>
</feature>
<feature type="binding site" evidence="7">
    <location>
        <position position="147"/>
    </location>
    <ligand>
        <name>sn-glycerol 3-phosphate</name>
        <dbReference type="ChEBI" id="CHEBI:57597"/>
    </ligand>
</feature>
<evidence type="ECO:0000256" key="3">
    <source>
        <dbReference type="ARBA" id="ARBA00023002"/>
    </source>
</evidence>
<dbReference type="Pfam" id="PF01210">
    <property type="entry name" value="NAD_Gly3P_dh_N"/>
    <property type="match status" value="1"/>
</dbReference>
<feature type="binding site" evidence="7">
    <location>
        <position position="117"/>
    </location>
    <ligand>
        <name>NADPH</name>
        <dbReference type="ChEBI" id="CHEBI:57783"/>
    </ligand>
</feature>
<feature type="binding site" evidence="7">
    <location>
        <position position="266"/>
    </location>
    <ligand>
        <name>sn-glycerol 3-phosphate</name>
        <dbReference type="ChEBI" id="CHEBI:57597"/>
    </ligand>
</feature>
<comment type="similarity">
    <text evidence="1 7 8">Belongs to the NAD-dependent glycerol-3-phosphate dehydrogenase family.</text>
</comment>
<evidence type="ECO:0000256" key="7">
    <source>
        <dbReference type="HAMAP-Rule" id="MF_00394"/>
    </source>
</evidence>
<dbReference type="InterPro" id="IPR008927">
    <property type="entry name" value="6-PGluconate_DH-like_C_sf"/>
</dbReference>
<keyword evidence="7" id="KW-0963">Cytoplasm</keyword>
<dbReference type="Gene3D" id="1.10.1040.10">
    <property type="entry name" value="N-(1-d-carboxylethyl)-l-norvaline Dehydrogenase, domain 2"/>
    <property type="match status" value="1"/>
</dbReference>
<dbReference type="RefSeq" id="WP_323577917.1">
    <property type="nucleotide sequence ID" value="NZ_JAYGJQ010000002.1"/>
</dbReference>
<gene>
    <name evidence="7" type="primary">gpsA</name>
    <name evidence="13" type="ORF">SHI21_16160</name>
</gene>
<feature type="signal peptide" evidence="10">
    <location>
        <begin position="1"/>
        <end position="22"/>
    </location>
</feature>
<feature type="binding site" evidence="7">
    <location>
        <position position="266"/>
    </location>
    <ligand>
        <name>NADPH</name>
        <dbReference type="ChEBI" id="CHEBI:57783"/>
    </ligand>
</feature>
<dbReference type="NCBIfam" id="NF000940">
    <property type="entry name" value="PRK00094.1-2"/>
    <property type="match status" value="1"/>
</dbReference>
<feature type="binding site" evidence="7">
    <location>
        <position position="292"/>
    </location>
    <ligand>
        <name>NADPH</name>
        <dbReference type="ChEBI" id="CHEBI:57783"/>
    </ligand>
</feature>
<keyword evidence="6 7" id="KW-1208">Phospholipid metabolism</keyword>
<sequence length="342" mass="37667">MNASKHKIALVIGAGAFGTAMAQVLSQNFDKVILKVRSQDIYDAIKGGENSIYLPGLKIAPNIDAALTWDEVDNIPGKIELIVSALPTAGISEYFNENYDRFLSYLMKRIPIVSLSKGIDPNTLELSDDLFFDMYPHFKDHFCFLSGPSFAHEIMQEQITLVTLAGRSKKVLEEVSAMMNTNSFKVLASYDIKGVLLGGALKNILAIAGGVIEGLGYNHNTRAAMITRGIAEMLRFGAVYNARPETFYGLSGMGDLILTTTGDLSRNKTFGLELAKGRKAEEIIASQRSVVEGYKTAKAAHFISEQFDIRAQIFNGVYGVLYNELDPREVITKLMRTPGRFE</sequence>
<feature type="binding site" evidence="7">
    <location>
        <position position="151"/>
    </location>
    <ligand>
        <name>NADPH</name>
        <dbReference type="ChEBI" id="CHEBI:57783"/>
    </ligand>
</feature>
<evidence type="ECO:0000256" key="4">
    <source>
        <dbReference type="ARBA" id="ARBA00023098"/>
    </source>
</evidence>
<keyword evidence="7 8" id="KW-0520">NAD</keyword>
<dbReference type="EC" id="1.1.1.94" evidence="7"/>
<feature type="domain" description="Glycerol-3-phosphate dehydrogenase NAD-dependent N-terminal" evidence="11">
    <location>
        <begin position="11"/>
        <end position="170"/>
    </location>
</feature>
<dbReference type="PIRSF" id="PIRSF000114">
    <property type="entry name" value="Glycerol-3-P_dh"/>
    <property type="match status" value="1"/>
</dbReference>
<reference evidence="13 14" key="1">
    <citation type="submission" date="2023-11" db="EMBL/GenBank/DDBJ databases">
        <title>A Novel Polar Bacteriovorax (B. antarcticus) Isolated from the Biocrust in Antarctica.</title>
        <authorList>
            <person name="Mun W."/>
            <person name="Choi S.Y."/>
            <person name="Mitchell R.J."/>
        </authorList>
    </citation>
    <scope>NUCLEOTIDE SEQUENCE [LARGE SCALE GENOMIC DNA]</scope>
    <source>
        <strain evidence="13 14">PP10</strain>
    </source>
</reference>
<feature type="domain" description="Glycerol-3-phosphate dehydrogenase NAD-dependent C-terminal" evidence="12">
    <location>
        <begin position="191"/>
        <end position="331"/>
    </location>
</feature>
<keyword evidence="2 7" id="KW-0444">Lipid biosynthesis</keyword>
<feature type="binding site" evidence="7">
    <location>
        <position position="37"/>
    </location>
    <ligand>
        <name>NADPH</name>
        <dbReference type="ChEBI" id="CHEBI:57783"/>
    </ligand>
</feature>
<evidence type="ECO:0000256" key="2">
    <source>
        <dbReference type="ARBA" id="ARBA00022516"/>
    </source>
</evidence>
<dbReference type="InterPro" id="IPR006168">
    <property type="entry name" value="G3P_DH_NAD-dep"/>
</dbReference>